<feature type="domain" description="Protein kinase" evidence="1">
    <location>
        <begin position="1"/>
        <end position="89"/>
    </location>
</feature>
<dbReference type="PANTHER" id="PTHR48015:SF16">
    <property type="entry name" value="SERINE_THREONINE-PROTEIN KINASE SULU"/>
    <property type="match status" value="1"/>
</dbReference>
<sequence>MAPEIANEIEITPKSDIWQLGILIATLVSGNVRPTDDKSILLEMAKEGFHHIKNFELLPRSFQNFIRVCLTKDYKKRPEADLIVHSSFMDFINTTKGAIALPSPLDGSEIVGISLRCLDPCRKDILNAAVDRGFPNITYSLQTENGEIKQRILPYVRQDLADLENGNFTEKSLKSLSKQFTFQSNSHIPDNECEDLGPRTNKRLRKS</sequence>
<dbReference type="Pfam" id="PF00069">
    <property type="entry name" value="Pkinase"/>
    <property type="match status" value="1"/>
</dbReference>
<evidence type="ECO:0000313" key="3">
    <source>
        <dbReference type="Proteomes" id="UP000274504"/>
    </source>
</evidence>
<gene>
    <name evidence="2" type="ORF">HDID_LOCUS6219</name>
</gene>
<dbReference type="OrthoDB" id="1034557at2759"/>
<accession>A0A0R3SMQ6</accession>
<reference evidence="4" key="1">
    <citation type="submission" date="2017-02" db="UniProtKB">
        <authorList>
            <consortium name="WormBaseParasite"/>
        </authorList>
    </citation>
    <scope>IDENTIFICATION</scope>
</reference>
<dbReference type="InterPro" id="IPR050285">
    <property type="entry name" value="STE20_Ser/Thr_kinase"/>
</dbReference>
<reference evidence="2 3" key="2">
    <citation type="submission" date="2018-11" db="EMBL/GenBank/DDBJ databases">
        <authorList>
            <consortium name="Pathogen Informatics"/>
        </authorList>
    </citation>
    <scope>NUCLEOTIDE SEQUENCE [LARGE SCALE GENOMIC DNA]</scope>
</reference>
<dbReference type="STRING" id="6216.A0A0R3SMQ6"/>
<dbReference type="GO" id="GO:0043408">
    <property type="term" value="P:regulation of MAPK cascade"/>
    <property type="evidence" value="ECO:0007669"/>
    <property type="project" value="TreeGrafter"/>
</dbReference>
<evidence type="ECO:0000259" key="1">
    <source>
        <dbReference type="PROSITE" id="PS50011"/>
    </source>
</evidence>
<evidence type="ECO:0000313" key="2">
    <source>
        <dbReference type="EMBL" id="VDL58537.1"/>
    </source>
</evidence>
<dbReference type="PROSITE" id="PS50011">
    <property type="entry name" value="PROTEIN_KINASE_DOM"/>
    <property type="match status" value="1"/>
</dbReference>
<name>A0A0R3SMQ6_HYMDI</name>
<dbReference type="InterPro" id="IPR000719">
    <property type="entry name" value="Prot_kinase_dom"/>
</dbReference>
<dbReference type="Gene3D" id="1.10.510.10">
    <property type="entry name" value="Transferase(Phosphotransferase) domain 1"/>
    <property type="match status" value="1"/>
</dbReference>
<dbReference type="GO" id="GO:0004672">
    <property type="term" value="F:protein kinase activity"/>
    <property type="evidence" value="ECO:0007669"/>
    <property type="project" value="InterPro"/>
</dbReference>
<proteinExistence type="predicted"/>
<dbReference type="PANTHER" id="PTHR48015">
    <property type="entry name" value="SERINE/THREONINE-PROTEIN KINASE TAO"/>
    <property type="match status" value="1"/>
</dbReference>
<dbReference type="Proteomes" id="UP000274504">
    <property type="component" value="Unassembled WGS sequence"/>
</dbReference>
<protein>
    <submittedName>
        <fullName evidence="4">Protein kinase domain-containing protein</fullName>
    </submittedName>
</protein>
<dbReference type="GO" id="GO:0005524">
    <property type="term" value="F:ATP binding"/>
    <property type="evidence" value="ECO:0007669"/>
    <property type="project" value="InterPro"/>
</dbReference>
<dbReference type="WBParaSite" id="HDID_0000622101-mRNA-1">
    <property type="protein sequence ID" value="HDID_0000622101-mRNA-1"/>
    <property type="gene ID" value="HDID_0000622101"/>
</dbReference>
<organism evidence="4">
    <name type="scientific">Hymenolepis diminuta</name>
    <name type="common">Rat tapeworm</name>
    <dbReference type="NCBI Taxonomy" id="6216"/>
    <lineage>
        <taxon>Eukaryota</taxon>
        <taxon>Metazoa</taxon>
        <taxon>Spiralia</taxon>
        <taxon>Lophotrochozoa</taxon>
        <taxon>Platyhelminthes</taxon>
        <taxon>Cestoda</taxon>
        <taxon>Eucestoda</taxon>
        <taxon>Cyclophyllidea</taxon>
        <taxon>Hymenolepididae</taxon>
        <taxon>Hymenolepis</taxon>
    </lineage>
</organism>
<evidence type="ECO:0000313" key="4">
    <source>
        <dbReference type="WBParaSite" id="HDID_0000622101-mRNA-1"/>
    </source>
</evidence>
<dbReference type="GO" id="GO:0035556">
    <property type="term" value="P:intracellular signal transduction"/>
    <property type="evidence" value="ECO:0007669"/>
    <property type="project" value="TreeGrafter"/>
</dbReference>
<dbReference type="InterPro" id="IPR011009">
    <property type="entry name" value="Kinase-like_dom_sf"/>
</dbReference>
<dbReference type="EMBL" id="UYSG01004561">
    <property type="protein sequence ID" value="VDL58537.1"/>
    <property type="molecule type" value="Genomic_DNA"/>
</dbReference>
<dbReference type="SUPFAM" id="SSF56112">
    <property type="entry name" value="Protein kinase-like (PK-like)"/>
    <property type="match status" value="1"/>
</dbReference>
<dbReference type="AlphaFoldDB" id="A0A0R3SMQ6"/>